<evidence type="ECO:0000313" key="2">
    <source>
        <dbReference type="Proteomes" id="UP001628193"/>
    </source>
</evidence>
<dbReference type="Proteomes" id="UP001628193">
    <property type="component" value="Unassembled WGS sequence"/>
</dbReference>
<gene>
    <name evidence="1" type="ORF">SIID45300_00178</name>
</gene>
<reference evidence="1 2" key="2">
    <citation type="submission" date="2024-09" db="EMBL/GenBank/DDBJ databases">
        <title>Draft genome sequence of Candidatus Magnetaquicoccaceae bacterium FCR-1.</title>
        <authorList>
            <person name="Shimoshige H."/>
            <person name="Shimamura S."/>
            <person name="Taoka A."/>
            <person name="Kobayashi H."/>
            <person name="Maekawa T."/>
        </authorList>
    </citation>
    <scope>NUCLEOTIDE SEQUENCE [LARGE SCALE GENOMIC DNA]</scope>
    <source>
        <strain evidence="1 2">FCR-1</strain>
    </source>
</reference>
<dbReference type="EMBL" id="BAAFGK010000001">
    <property type="protein sequence ID" value="GAB0055880.1"/>
    <property type="molecule type" value="Genomic_DNA"/>
</dbReference>
<protein>
    <submittedName>
        <fullName evidence="1">Uncharacterized protein</fullName>
    </submittedName>
</protein>
<keyword evidence="2" id="KW-1185">Reference proteome</keyword>
<reference evidence="1 2" key="1">
    <citation type="submission" date="2024-05" db="EMBL/GenBank/DDBJ databases">
        <authorList>
            <consortium name="Candidatus Magnetaquicoccaceae bacterium FCR-1 genome sequencing consortium"/>
            <person name="Shimoshige H."/>
            <person name="Shimamura S."/>
            <person name="Taoka A."/>
            <person name="Kobayashi H."/>
            <person name="Maekawa T."/>
        </authorList>
    </citation>
    <scope>NUCLEOTIDE SEQUENCE [LARGE SCALE GENOMIC DNA]</scope>
    <source>
        <strain evidence="1 2">FCR-1</strain>
    </source>
</reference>
<accession>A0ABQ0C587</accession>
<sequence>MKLQEWSRPMNDEIQVIRFVPPSEFKREATDWMMDVSDQLKIVEARGAGAVSTDHISRSMGAFHRQAASRGLNEVADLALSVARALESAPGRHETARRVVALSLAAVSQIQWLLNPSVEGAGRNARRIVHGLLSDW</sequence>
<organism evidence="1 2">
    <name type="scientific">Candidatus Magnetaquiglobus chichijimensis</name>
    <dbReference type="NCBI Taxonomy" id="3141448"/>
    <lineage>
        <taxon>Bacteria</taxon>
        <taxon>Pseudomonadati</taxon>
        <taxon>Pseudomonadota</taxon>
        <taxon>Magnetococcia</taxon>
        <taxon>Magnetococcales</taxon>
        <taxon>Candidatus Magnetaquicoccaceae</taxon>
        <taxon>Candidatus Magnetaquiglobus</taxon>
    </lineage>
</organism>
<evidence type="ECO:0000313" key="1">
    <source>
        <dbReference type="EMBL" id="GAB0055880.1"/>
    </source>
</evidence>
<proteinExistence type="predicted"/>
<comment type="caution">
    <text evidence="1">The sequence shown here is derived from an EMBL/GenBank/DDBJ whole genome shotgun (WGS) entry which is preliminary data.</text>
</comment>
<name>A0ABQ0C587_9PROT</name>